<accession>A0A7J7EP26</accession>
<evidence type="ECO:0000313" key="3">
    <source>
        <dbReference type="Proteomes" id="UP000551758"/>
    </source>
</evidence>
<dbReference type="AlphaFoldDB" id="A0A7J7EP26"/>
<sequence length="704" mass="80669">MSVETNSAITIRVDLDCQEAFLKYETSMVMLVCSICVVAEFEAIRRMASFEPPVVDEWKESNWVLQKLIIDYLTKFKAQGFIPGSLGGTRGWVATQGGLRREEKFLKRLMAFRSQKMLGLEFTIVLWADAVLPDLVSEWKTEAFSIAVSCAVEETAYARHPRYWDFHFSIKKKIGANDHGNSNSSHVKIFLPKKLLECLPKCSSLPKERHRWNTNEIMLLIHKHPFPGSEDNKGHDDDNSIHLHQLATVLFPYLKMFDTDKQVLYMGRDYGGNDMMIEHNSPMWKSQNIRGEKYKKLQEAKTFNCLEIFAQLYEASVLHPTWSKSVRIDDEIRKLFFSLGRPGKVNCFERVNRNTSAAPMLLLPAIPIRSPKGKVTASHINLYDEWTGIKQMCKEQTQKLLSDSTETITFYSKNKTKETVSCDVGCYRKSHGGWFMLVYNFVCFVCVVLVSFLLREALALEFTTQILTGYYEICIVRLDLAESHHPVPLGKPDTEHPQALVSISNSISFDLSETMNDKASKCLSVLAWHLRILEQHPGKPGKRKLKMLCEQLLRVEGLCKARKRRLFSREAMSWEEEHGGDAVYVQRSFWDREGPLVQLEEERLVLLDGHNWLHFTGLDATEGKELRKMTYKEMLLAPRGWLGPDIIWKFIARKVHLRAAWPWGLSSRDHGSQVNGVCTLSFCMSRVSCMAQNLHVALLSQAGT</sequence>
<protein>
    <submittedName>
        <fullName evidence="2">Uncharacterized protein</fullName>
    </submittedName>
</protein>
<keyword evidence="1" id="KW-0472">Membrane</keyword>
<proteinExistence type="predicted"/>
<name>A0A7J7EP26_DICBM</name>
<reference evidence="2 3" key="1">
    <citation type="journal article" date="2020" name="Mol. Biol. Evol.">
        <title>Interspecific Gene Flow and the Evolution of Specialization in Black and White Rhinoceros.</title>
        <authorList>
            <person name="Moodley Y."/>
            <person name="Westbury M.V."/>
            <person name="Russo I.M."/>
            <person name="Gopalakrishnan S."/>
            <person name="Rakotoarivelo A."/>
            <person name="Olsen R.A."/>
            <person name="Prost S."/>
            <person name="Tunstall T."/>
            <person name="Ryder O.A."/>
            <person name="Dalen L."/>
            <person name="Bruford M.W."/>
        </authorList>
    </citation>
    <scope>NUCLEOTIDE SEQUENCE [LARGE SCALE GENOMIC DNA]</scope>
    <source>
        <strain evidence="2">SBR-YM</strain>
        <tissue evidence="2">Skin</tissue>
    </source>
</reference>
<keyword evidence="1" id="KW-1133">Transmembrane helix</keyword>
<evidence type="ECO:0000256" key="1">
    <source>
        <dbReference type="SAM" id="Phobius"/>
    </source>
</evidence>
<keyword evidence="1" id="KW-0812">Transmembrane</keyword>
<organism evidence="2 3">
    <name type="scientific">Diceros bicornis minor</name>
    <name type="common">South-central black rhinoceros</name>
    <dbReference type="NCBI Taxonomy" id="77932"/>
    <lineage>
        <taxon>Eukaryota</taxon>
        <taxon>Metazoa</taxon>
        <taxon>Chordata</taxon>
        <taxon>Craniata</taxon>
        <taxon>Vertebrata</taxon>
        <taxon>Euteleostomi</taxon>
        <taxon>Mammalia</taxon>
        <taxon>Eutheria</taxon>
        <taxon>Laurasiatheria</taxon>
        <taxon>Perissodactyla</taxon>
        <taxon>Rhinocerotidae</taxon>
        <taxon>Diceros</taxon>
    </lineage>
</organism>
<dbReference type="Proteomes" id="UP000551758">
    <property type="component" value="Unassembled WGS sequence"/>
</dbReference>
<comment type="caution">
    <text evidence="2">The sequence shown here is derived from an EMBL/GenBank/DDBJ whole genome shotgun (WGS) entry which is preliminary data.</text>
</comment>
<feature type="transmembrane region" description="Helical" evidence="1">
    <location>
        <begin position="434"/>
        <end position="454"/>
    </location>
</feature>
<dbReference type="EMBL" id="JACDTQ010002568">
    <property type="protein sequence ID" value="KAF5917381.1"/>
    <property type="molecule type" value="Genomic_DNA"/>
</dbReference>
<evidence type="ECO:0000313" key="2">
    <source>
        <dbReference type="EMBL" id="KAF5917381.1"/>
    </source>
</evidence>
<keyword evidence="3" id="KW-1185">Reference proteome</keyword>
<gene>
    <name evidence="2" type="ORF">HPG69_006975</name>
</gene>